<evidence type="ECO:0008006" key="11">
    <source>
        <dbReference type="Google" id="ProtNLM"/>
    </source>
</evidence>
<dbReference type="GO" id="GO:0004650">
    <property type="term" value="F:polygalacturonase activity"/>
    <property type="evidence" value="ECO:0007669"/>
    <property type="project" value="InterPro"/>
</dbReference>
<dbReference type="PANTHER" id="PTHR31375">
    <property type="match status" value="1"/>
</dbReference>
<keyword evidence="3" id="KW-0134">Cell wall</keyword>
<dbReference type="Gene3D" id="2.160.20.10">
    <property type="entry name" value="Single-stranded right-handed beta-helix, Pectin lyase-like"/>
    <property type="match status" value="4"/>
</dbReference>
<name>A0AAN9KQT6_CANGL</name>
<dbReference type="SUPFAM" id="SSF51126">
    <property type="entry name" value="Pectin lyase-like"/>
    <property type="match status" value="2"/>
</dbReference>
<evidence type="ECO:0000256" key="6">
    <source>
        <dbReference type="ARBA" id="ARBA00023295"/>
    </source>
</evidence>
<keyword evidence="5 8" id="KW-0378">Hydrolase</keyword>
<evidence type="ECO:0000256" key="4">
    <source>
        <dbReference type="ARBA" id="ARBA00022525"/>
    </source>
</evidence>
<dbReference type="InterPro" id="IPR012334">
    <property type="entry name" value="Pectin_lyas_fold"/>
</dbReference>
<keyword evidence="4" id="KW-0964">Secreted</keyword>
<dbReference type="GO" id="GO:0071555">
    <property type="term" value="P:cell wall organization"/>
    <property type="evidence" value="ECO:0007669"/>
    <property type="project" value="UniProtKB-KW"/>
</dbReference>
<comment type="similarity">
    <text evidence="2 8">Belongs to the glycosyl hydrolase 28 family.</text>
</comment>
<proteinExistence type="inferred from homology"/>
<dbReference type="EMBL" id="JAYMYQ010000007">
    <property type="protein sequence ID" value="KAK7320692.1"/>
    <property type="molecule type" value="Genomic_DNA"/>
</dbReference>
<dbReference type="Proteomes" id="UP001367508">
    <property type="component" value="Unassembled WGS sequence"/>
</dbReference>
<evidence type="ECO:0000313" key="10">
    <source>
        <dbReference type="Proteomes" id="UP001367508"/>
    </source>
</evidence>
<evidence type="ECO:0000256" key="7">
    <source>
        <dbReference type="ARBA" id="ARBA00023316"/>
    </source>
</evidence>
<evidence type="ECO:0000256" key="8">
    <source>
        <dbReference type="RuleBase" id="RU361169"/>
    </source>
</evidence>
<dbReference type="Pfam" id="PF00295">
    <property type="entry name" value="Glyco_hydro_28"/>
    <property type="match status" value="2"/>
</dbReference>
<evidence type="ECO:0000256" key="5">
    <source>
        <dbReference type="ARBA" id="ARBA00022801"/>
    </source>
</evidence>
<organism evidence="9 10">
    <name type="scientific">Canavalia gladiata</name>
    <name type="common">Sword bean</name>
    <name type="synonym">Dolichos gladiatus</name>
    <dbReference type="NCBI Taxonomy" id="3824"/>
    <lineage>
        <taxon>Eukaryota</taxon>
        <taxon>Viridiplantae</taxon>
        <taxon>Streptophyta</taxon>
        <taxon>Embryophyta</taxon>
        <taxon>Tracheophyta</taxon>
        <taxon>Spermatophyta</taxon>
        <taxon>Magnoliopsida</taxon>
        <taxon>eudicotyledons</taxon>
        <taxon>Gunneridae</taxon>
        <taxon>Pentapetalae</taxon>
        <taxon>rosids</taxon>
        <taxon>fabids</taxon>
        <taxon>Fabales</taxon>
        <taxon>Fabaceae</taxon>
        <taxon>Papilionoideae</taxon>
        <taxon>50 kb inversion clade</taxon>
        <taxon>NPAAA clade</taxon>
        <taxon>indigoferoid/millettioid clade</taxon>
        <taxon>Phaseoleae</taxon>
        <taxon>Canavalia</taxon>
    </lineage>
</organism>
<keyword evidence="7" id="KW-0961">Cell wall biogenesis/degradation</keyword>
<keyword evidence="6 8" id="KW-0326">Glycosidase</keyword>
<evidence type="ECO:0000256" key="2">
    <source>
        <dbReference type="ARBA" id="ARBA00008834"/>
    </source>
</evidence>
<comment type="caution">
    <text evidence="9">The sequence shown here is derived from an EMBL/GenBank/DDBJ whole genome shotgun (WGS) entry which is preliminary data.</text>
</comment>
<dbReference type="InterPro" id="IPR000743">
    <property type="entry name" value="Glyco_hydro_28"/>
</dbReference>
<dbReference type="GO" id="GO:0005975">
    <property type="term" value="P:carbohydrate metabolic process"/>
    <property type="evidence" value="ECO:0007669"/>
    <property type="project" value="InterPro"/>
</dbReference>
<dbReference type="SMART" id="SM00710">
    <property type="entry name" value="PbH1"/>
    <property type="match status" value="6"/>
</dbReference>
<comment type="subcellular location">
    <subcellularLocation>
        <location evidence="1">Secreted</location>
        <location evidence="1">Cell wall</location>
    </subcellularLocation>
</comment>
<sequence length="413" mass="43539">MGQGDDCIAIKGGTQYLNVEHVTCGPGNHGISVGSLGGDGQREFVEHVNVTNCIFNGGTSAVKVKTWPGTALKVSDVTFSNIHGTTKGANGVVLDCAKIGCDNITLKDINVVSIDPKMPASTICNNVRGTGTNIISPHDLLVIGLLIFLIVSCNLGVGHGQNTFDVLKYGAKGDGHTDDTQIEGTLLAPRRDGWVQCTKRWLHFFGVKGITVTGSGEFDGQGYDWWGVALQFDKCENVQVKGTTHKNGPSCHIHVVNSKDVTISNVIVDSPSTSDDCVSIKGGTQFLKVDNVTCGLGNHGISVGSLGQGGLRELVQHINVSNCVFNGGTSGVKIKTWQKDAVKVSDITFSNIHGTSKNQNAIVLDCAKIGCDHITLKDINITSIDPKNPASSTCNYAKGTGTNIISPHTPCLS</sequence>
<keyword evidence="10" id="KW-1185">Reference proteome</keyword>
<accession>A0AAN9KQT6</accession>
<gene>
    <name evidence="9" type="ORF">VNO77_30396</name>
</gene>
<dbReference type="InterPro" id="IPR011050">
    <property type="entry name" value="Pectin_lyase_fold/virulence"/>
</dbReference>
<evidence type="ECO:0000313" key="9">
    <source>
        <dbReference type="EMBL" id="KAK7320692.1"/>
    </source>
</evidence>
<reference evidence="9 10" key="1">
    <citation type="submission" date="2024-01" db="EMBL/GenBank/DDBJ databases">
        <title>The genomes of 5 underutilized Papilionoideae crops provide insights into root nodulation and disease resistanc.</title>
        <authorList>
            <person name="Jiang F."/>
        </authorList>
    </citation>
    <scope>NUCLEOTIDE SEQUENCE [LARGE SCALE GENOMIC DNA]</scope>
    <source>
        <strain evidence="9">LVBAO_FW01</strain>
        <tissue evidence="9">Leaves</tissue>
    </source>
</reference>
<dbReference type="AlphaFoldDB" id="A0AAN9KQT6"/>
<dbReference type="InterPro" id="IPR006626">
    <property type="entry name" value="PbH1"/>
</dbReference>
<evidence type="ECO:0000256" key="1">
    <source>
        <dbReference type="ARBA" id="ARBA00004191"/>
    </source>
</evidence>
<evidence type="ECO:0000256" key="3">
    <source>
        <dbReference type="ARBA" id="ARBA00022512"/>
    </source>
</evidence>
<protein>
    <recommendedName>
        <fullName evidence="11">Polygalacturonase</fullName>
    </recommendedName>
</protein>